<keyword evidence="5" id="KW-0963">Cytoplasm</keyword>
<dbReference type="Proteomes" id="UP000091857">
    <property type="component" value="Chromosome 5"/>
</dbReference>
<sequence length="134" mass="15395">MKEEEVENNGVTRGGNSGFQIWVVKLRRNYNRLSLYAHKLQSRMGAVEEETTEQEMAVEEDGDEYGLRRGFRSKYLLKERSLVDSRLDDIISNGCVSDPSSVNRIRSIMYSISKKGITALLGKRCFSFNVRCLY</sequence>
<keyword evidence="6 8" id="KW-0324">Glycolysis</keyword>
<dbReference type="PROSITE" id="PS00765">
    <property type="entry name" value="P_GLUCOSE_ISOMERASE_1"/>
    <property type="match status" value="1"/>
</dbReference>
<comment type="pathway">
    <text evidence="8">Carbohydrate degradation; glycolysis; D-glyceraldehyde 3-phosphate and glycerone phosphate from D-glucose: step 2/4.</text>
</comment>
<evidence type="ECO:0000313" key="10">
    <source>
        <dbReference type="Proteomes" id="UP000091857"/>
    </source>
</evidence>
<dbReference type="SUPFAM" id="SSF53697">
    <property type="entry name" value="SIS domain"/>
    <property type="match status" value="1"/>
</dbReference>
<dbReference type="PROSITE" id="PS51463">
    <property type="entry name" value="P_GLUCOSE_ISOMERASE_3"/>
    <property type="match status" value="1"/>
</dbReference>
<evidence type="ECO:0000256" key="5">
    <source>
        <dbReference type="ARBA" id="ARBA00022490"/>
    </source>
</evidence>
<dbReference type="GO" id="GO:0006096">
    <property type="term" value="P:glycolytic process"/>
    <property type="evidence" value="ECO:0007669"/>
    <property type="project" value="UniProtKB-UniPathway"/>
</dbReference>
<evidence type="ECO:0000256" key="2">
    <source>
        <dbReference type="ARBA" id="ARBA00011738"/>
    </source>
</evidence>
<organism evidence="9 10">
    <name type="scientific">Manihot esculenta</name>
    <name type="common">Cassava</name>
    <name type="synonym">Jatropha manihot</name>
    <dbReference type="NCBI Taxonomy" id="3983"/>
    <lineage>
        <taxon>Eukaryota</taxon>
        <taxon>Viridiplantae</taxon>
        <taxon>Streptophyta</taxon>
        <taxon>Embryophyta</taxon>
        <taxon>Tracheophyta</taxon>
        <taxon>Spermatophyta</taxon>
        <taxon>Magnoliopsida</taxon>
        <taxon>eudicotyledons</taxon>
        <taxon>Gunneridae</taxon>
        <taxon>Pentapetalae</taxon>
        <taxon>rosids</taxon>
        <taxon>fabids</taxon>
        <taxon>Malpighiales</taxon>
        <taxon>Euphorbiaceae</taxon>
        <taxon>Crotonoideae</taxon>
        <taxon>Manihoteae</taxon>
        <taxon>Manihot</taxon>
    </lineage>
</organism>
<dbReference type="PROSITE" id="PS00174">
    <property type="entry name" value="P_GLUCOSE_ISOMERASE_2"/>
    <property type="match status" value="1"/>
</dbReference>
<reference evidence="10" key="1">
    <citation type="journal article" date="2016" name="Nat. Biotechnol.">
        <title>Sequencing wild and cultivated cassava and related species reveals extensive interspecific hybridization and genetic diversity.</title>
        <authorList>
            <person name="Bredeson J.V."/>
            <person name="Lyons J.B."/>
            <person name="Prochnik S.E."/>
            <person name="Wu G.A."/>
            <person name="Ha C.M."/>
            <person name="Edsinger-Gonzales E."/>
            <person name="Grimwood J."/>
            <person name="Schmutz J."/>
            <person name="Rabbi I.Y."/>
            <person name="Egesi C."/>
            <person name="Nauluvula P."/>
            <person name="Lebot V."/>
            <person name="Ndunguru J."/>
            <person name="Mkamilo G."/>
            <person name="Bart R.S."/>
            <person name="Setter T.L."/>
            <person name="Gleadow R.M."/>
            <person name="Kulakow P."/>
            <person name="Ferguson M.E."/>
            <person name="Rounsley S."/>
            <person name="Rokhsar D.S."/>
        </authorList>
    </citation>
    <scope>NUCLEOTIDE SEQUENCE [LARGE SCALE GENOMIC DNA]</scope>
    <source>
        <strain evidence="10">cv. AM560-2</strain>
    </source>
</reference>
<dbReference type="GO" id="GO:0006094">
    <property type="term" value="P:gluconeogenesis"/>
    <property type="evidence" value="ECO:0007669"/>
    <property type="project" value="UniProtKB-KW"/>
</dbReference>
<dbReference type="EC" id="5.3.1.9" evidence="3 8"/>
<dbReference type="CDD" id="cd05016">
    <property type="entry name" value="SIS_PGI_2"/>
    <property type="match status" value="1"/>
</dbReference>
<comment type="subunit">
    <text evidence="2">Homodimer.</text>
</comment>
<dbReference type="Gene3D" id="3.40.50.10490">
    <property type="entry name" value="Glucose-6-phosphate isomerase like protein, domain 1"/>
    <property type="match status" value="2"/>
</dbReference>
<proteinExistence type="inferred from homology"/>
<evidence type="ECO:0000256" key="4">
    <source>
        <dbReference type="ARBA" id="ARBA00022432"/>
    </source>
</evidence>
<comment type="similarity">
    <text evidence="8">Belongs to the GPI family.</text>
</comment>
<dbReference type="InterPro" id="IPR001672">
    <property type="entry name" value="G6P_Isomerase"/>
</dbReference>
<dbReference type="FunFam" id="1.10.1390.10:FF:000002">
    <property type="entry name" value="Glucose-6-phosphate isomerase"/>
    <property type="match status" value="1"/>
</dbReference>
<dbReference type="FunFam" id="3.40.50.10490:FF:000031">
    <property type="entry name" value="Glucose-6-phosphate isomerase"/>
    <property type="match status" value="1"/>
</dbReference>
<accession>A0A2C9VWS8</accession>
<keyword evidence="4 8" id="KW-0312">Gluconeogenesis</keyword>
<keyword evidence="10" id="KW-1185">Reference proteome</keyword>
<name>A0A2C9VWS8_MANES</name>
<dbReference type="UniPathway" id="UPA00109">
    <property type="reaction ID" value="UER00181"/>
</dbReference>
<dbReference type="PANTHER" id="PTHR11469">
    <property type="entry name" value="GLUCOSE-6-PHOSPHATE ISOMERASE"/>
    <property type="match status" value="1"/>
</dbReference>
<dbReference type="InterPro" id="IPR018189">
    <property type="entry name" value="Phosphoglucose_isomerase_CS"/>
</dbReference>
<comment type="catalytic activity">
    <reaction evidence="8">
        <text>alpha-D-glucose 6-phosphate = beta-D-fructose 6-phosphate</text>
        <dbReference type="Rhea" id="RHEA:11816"/>
        <dbReference type="ChEBI" id="CHEBI:57634"/>
        <dbReference type="ChEBI" id="CHEBI:58225"/>
        <dbReference type="EC" id="5.3.1.9"/>
    </reaction>
</comment>
<dbReference type="EMBL" id="CM004391">
    <property type="protein sequence ID" value="OAY50759.2"/>
    <property type="molecule type" value="Genomic_DNA"/>
</dbReference>
<evidence type="ECO:0000256" key="7">
    <source>
        <dbReference type="ARBA" id="ARBA00023235"/>
    </source>
</evidence>
<evidence type="ECO:0000256" key="8">
    <source>
        <dbReference type="RuleBase" id="RU000612"/>
    </source>
</evidence>
<comment type="caution">
    <text evidence="9">The sequence shown here is derived from an EMBL/GenBank/DDBJ whole genome shotgun (WGS) entry which is preliminary data.</text>
</comment>
<dbReference type="Gene3D" id="1.10.1390.10">
    <property type="match status" value="1"/>
</dbReference>
<dbReference type="InterPro" id="IPR023096">
    <property type="entry name" value="G6P_Isomerase_C"/>
</dbReference>
<protein>
    <recommendedName>
        <fullName evidence="3 8">Glucose-6-phosphate isomerase</fullName>
        <ecNumber evidence="3 8">5.3.1.9</ecNumber>
    </recommendedName>
</protein>
<dbReference type="GO" id="GO:0005737">
    <property type="term" value="C:cytoplasm"/>
    <property type="evidence" value="ECO:0007669"/>
    <property type="project" value="UniProtKB-SubCell"/>
</dbReference>
<evidence type="ECO:0000256" key="3">
    <source>
        <dbReference type="ARBA" id="ARBA00011952"/>
    </source>
</evidence>
<comment type="subcellular location">
    <subcellularLocation>
        <location evidence="1">Cytoplasm</location>
    </subcellularLocation>
</comment>
<dbReference type="AlphaFoldDB" id="A0A2C9VWS8"/>
<dbReference type="GO" id="GO:0004347">
    <property type="term" value="F:glucose-6-phosphate isomerase activity"/>
    <property type="evidence" value="ECO:0007669"/>
    <property type="project" value="UniProtKB-EC"/>
</dbReference>
<dbReference type="Pfam" id="PF00342">
    <property type="entry name" value="PGI"/>
    <property type="match status" value="1"/>
</dbReference>
<dbReference type="PRINTS" id="PR00662">
    <property type="entry name" value="G6PISOMERASE"/>
</dbReference>
<evidence type="ECO:0000313" key="9">
    <source>
        <dbReference type="EMBL" id="OAY50759.2"/>
    </source>
</evidence>
<evidence type="ECO:0000256" key="6">
    <source>
        <dbReference type="ARBA" id="ARBA00023152"/>
    </source>
</evidence>
<dbReference type="GO" id="GO:0097367">
    <property type="term" value="F:carbohydrate derivative binding"/>
    <property type="evidence" value="ECO:0007669"/>
    <property type="project" value="InterPro"/>
</dbReference>
<evidence type="ECO:0000256" key="1">
    <source>
        <dbReference type="ARBA" id="ARBA00004496"/>
    </source>
</evidence>
<dbReference type="InterPro" id="IPR035482">
    <property type="entry name" value="SIS_PGI_2"/>
</dbReference>
<dbReference type="PANTHER" id="PTHR11469:SF1">
    <property type="entry name" value="GLUCOSE-6-PHOSPHATE ISOMERASE"/>
    <property type="match status" value="1"/>
</dbReference>
<gene>
    <name evidence="9" type="ORF">MANES_05G127200v8</name>
</gene>
<dbReference type="InterPro" id="IPR046348">
    <property type="entry name" value="SIS_dom_sf"/>
</dbReference>
<keyword evidence="7 8" id="KW-0413">Isomerase</keyword>